<name>T0ZGS7_9ZZZZ</name>
<dbReference type="AlphaFoldDB" id="T0ZGS7"/>
<sequence>DQDFKWVRDFLILHYHATERDDTEFWKHCRSMEIPDSLRETVELFRDSARITPTAEELFKTVSWAQVMIGQRIQPRRYPPVIDRLKDAELKTFINHVEEVIRSCVAVVPPQEAFIARHCKAPPP</sequence>
<evidence type="ECO:0000313" key="1">
    <source>
        <dbReference type="EMBL" id="EQD47421.1"/>
    </source>
</evidence>
<reference evidence="1" key="1">
    <citation type="submission" date="2013-08" db="EMBL/GenBank/DDBJ databases">
        <authorList>
            <person name="Mendez C."/>
            <person name="Richter M."/>
            <person name="Ferrer M."/>
            <person name="Sanchez J."/>
        </authorList>
    </citation>
    <scope>NUCLEOTIDE SEQUENCE</scope>
</reference>
<dbReference type="InterPro" id="IPR006905">
    <property type="entry name" value="Flavin_halogenase"/>
</dbReference>
<comment type="caution">
    <text evidence="1">The sequence shown here is derived from an EMBL/GenBank/DDBJ whole genome shotgun (WGS) entry which is preliminary data.</text>
</comment>
<proteinExistence type="predicted"/>
<dbReference type="EMBL" id="AUZX01010515">
    <property type="protein sequence ID" value="EQD47421.1"/>
    <property type="molecule type" value="Genomic_DNA"/>
</dbReference>
<accession>T0ZGS7</accession>
<dbReference type="InterPro" id="IPR036188">
    <property type="entry name" value="FAD/NAD-bd_sf"/>
</dbReference>
<organism evidence="1">
    <name type="scientific">mine drainage metagenome</name>
    <dbReference type="NCBI Taxonomy" id="410659"/>
    <lineage>
        <taxon>unclassified sequences</taxon>
        <taxon>metagenomes</taxon>
        <taxon>ecological metagenomes</taxon>
    </lineage>
</organism>
<protein>
    <submittedName>
        <fullName evidence="1">Tryptophan halogenase</fullName>
    </submittedName>
</protein>
<dbReference type="Pfam" id="PF04820">
    <property type="entry name" value="Trp_halogenase"/>
    <property type="match status" value="1"/>
</dbReference>
<dbReference type="GO" id="GO:0004497">
    <property type="term" value="F:monooxygenase activity"/>
    <property type="evidence" value="ECO:0007669"/>
    <property type="project" value="InterPro"/>
</dbReference>
<gene>
    <name evidence="1" type="ORF">B1A_14326</name>
</gene>
<dbReference type="Gene3D" id="3.50.50.60">
    <property type="entry name" value="FAD/NAD(P)-binding domain"/>
    <property type="match status" value="1"/>
</dbReference>
<reference evidence="1" key="2">
    <citation type="journal article" date="2014" name="ISME J.">
        <title>Microbial stratification in low pH oxic and suboxic macroscopic growths along an acid mine drainage.</title>
        <authorList>
            <person name="Mendez-Garcia C."/>
            <person name="Mesa V."/>
            <person name="Sprenger R.R."/>
            <person name="Richter M."/>
            <person name="Diez M.S."/>
            <person name="Solano J."/>
            <person name="Bargiela R."/>
            <person name="Golyshina O.V."/>
            <person name="Manteca A."/>
            <person name="Ramos J.L."/>
            <person name="Gallego J.R."/>
            <person name="Llorente I."/>
            <person name="Martins Dos Santos V.A."/>
            <person name="Jensen O.N."/>
            <person name="Pelaez A.I."/>
            <person name="Sanchez J."/>
            <person name="Ferrer M."/>
        </authorList>
    </citation>
    <scope>NUCLEOTIDE SEQUENCE</scope>
</reference>
<feature type="non-terminal residue" evidence="1">
    <location>
        <position position="1"/>
    </location>
</feature>